<dbReference type="GO" id="GO:0005975">
    <property type="term" value="P:carbohydrate metabolic process"/>
    <property type="evidence" value="ECO:0007669"/>
    <property type="project" value="InterPro"/>
</dbReference>
<keyword evidence="4" id="KW-1185">Reference proteome</keyword>
<dbReference type="GO" id="GO:0006032">
    <property type="term" value="P:chitin catabolic process"/>
    <property type="evidence" value="ECO:0007669"/>
    <property type="project" value="TreeGrafter"/>
</dbReference>
<dbReference type="AlphaFoldDB" id="A0AAP0WQT9"/>
<gene>
    <name evidence="3" type="ORF">L1049_022276</name>
</gene>
<dbReference type="PROSITE" id="PS51910">
    <property type="entry name" value="GH18_2"/>
    <property type="match status" value="1"/>
</dbReference>
<accession>A0AAP0WQT9</accession>
<dbReference type="SUPFAM" id="SSF51445">
    <property type="entry name" value="(Trans)glycosidases"/>
    <property type="match status" value="1"/>
</dbReference>
<evidence type="ECO:0000256" key="1">
    <source>
        <dbReference type="SAM" id="SignalP"/>
    </source>
</evidence>
<dbReference type="GO" id="GO:0005576">
    <property type="term" value="C:extracellular region"/>
    <property type="evidence" value="ECO:0007669"/>
    <property type="project" value="TreeGrafter"/>
</dbReference>
<reference evidence="3 4" key="1">
    <citation type="journal article" date="2024" name="Plant J.">
        <title>Genome sequences and population genomics reveal climatic adaptation and genomic divergence between two closely related sweetgum species.</title>
        <authorList>
            <person name="Xu W.Q."/>
            <person name="Ren C.Q."/>
            <person name="Zhang X.Y."/>
            <person name="Comes H.P."/>
            <person name="Liu X.H."/>
            <person name="Li Y.G."/>
            <person name="Kettle C.J."/>
            <person name="Jalonen R."/>
            <person name="Gaisberger H."/>
            <person name="Ma Y.Z."/>
            <person name="Qiu Y.X."/>
        </authorList>
    </citation>
    <scope>NUCLEOTIDE SEQUENCE [LARGE SCALE GENOMIC DNA]</scope>
    <source>
        <strain evidence="3">Hangzhou</strain>
    </source>
</reference>
<dbReference type="InterPro" id="IPR050314">
    <property type="entry name" value="Glycosyl_Hydrlase_18"/>
</dbReference>
<feature type="domain" description="GH18" evidence="2">
    <location>
        <begin position="27"/>
        <end position="185"/>
    </location>
</feature>
<dbReference type="InterPro" id="IPR017853">
    <property type="entry name" value="GH"/>
</dbReference>
<evidence type="ECO:0000313" key="4">
    <source>
        <dbReference type="Proteomes" id="UP001415857"/>
    </source>
</evidence>
<dbReference type="SMART" id="SM00636">
    <property type="entry name" value="Glyco_18"/>
    <property type="match status" value="1"/>
</dbReference>
<dbReference type="Proteomes" id="UP001415857">
    <property type="component" value="Unassembled WGS sequence"/>
</dbReference>
<protein>
    <recommendedName>
        <fullName evidence="2">GH18 domain-containing protein</fullName>
    </recommendedName>
</protein>
<dbReference type="Pfam" id="PF00704">
    <property type="entry name" value="Glyco_hydro_18"/>
    <property type="match status" value="1"/>
</dbReference>
<dbReference type="GO" id="GO:0004568">
    <property type="term" value="F:chitinase activity"/>
    <property type="evidence" value="ECO:0007669"/>
    <property type="project" value="TreeGrafter"/>
</dbReference>
<dbReference type="PANTHER" id="PTHR11177">
    <property type="entry name" value="CHITINASE"/>
    <property type="match status" value="1"/>
</dbReference>
<proteinExistence type="predicted"/>
<dbReference type="EMBL" id="JBBPBK010000011">
    <property type="protein sequence ID" value="KAK9275018.1"/>
    <property type="molecule type" value="Genomic_DNA"/>
</dbReference>
<keyword evidence="1" id="KW-0732">Signal</keyword>
<dbReference type="InterPro" id="IPR011583">
    <property type="entry name" value="Chitinase_II/V-like_cat"/>
</dbReference>
<comment type="caution">
    <text evidence="3">The sequence shown here is derived from an EMBL/GenBank/DDBJ whole genome shotgun (WGS) entry which is preliminary data.</text>
</comment>
<feature type="chain" id="PRO_5042851963" description="GH18 domain-containing protein" evidence="1">
    <location>
        <begin position="25"/>
        <end position="185"/>
    </location>
</feature>
<evidence type="ECO:0000313" key="3">
    <source>
        <dbReference type="EMBL" id="KAK9275018.1"/>
    </source>
</evidence>
<dbReference type="GO" id="GO:0008061">
    <property type="term" value="F:chitin binding"/>
    <property type="evidence" value="ECO:0007669"/>
    <property type="project" value="InterPro"/>
</dbReference>
<name>A0AAP0WQT9_LIQFO</name>
<organism evidence="3 4">
    <name type="scientific">Liquidambar formosana</name>
    <name type="common">Formosan gum</name>
    <dbReference type="NCBI Taxonomy" id="63359"/>
    <lineage>
        <taxon>Eukaryota</taxon>
        <taxon>Viridiplantae</taxon>
        <taxon>Streptophyta</taxon>
        <taxon>Embryophyta</taxon>
        <taxon>Tracheophyta</taxon>
        <taxon>Spermatophyta</taxon>
        <taxon>Magnoliopsida</taxon>
        <taxon>eudicotyledons</taxon>
        <taxon>Gunneridae</taxon>
        <taxon>Pentapetalae</taxon>
        <taxon>Saxifragales</taxon>
        <taxon>Altingiaceae</taxon>
        <taxon>Liquidambar</taxon>
    </lineage>
</organism>
<feature type="signal peptide" evidence="1">
    <location>
        <begin position="1"/>
        <end position="24"/>
    </location>
</feature>
<dbReference type="Gene3D" id="3.20.20.80">
    <property type="entry name" value="Glycosidases"/>
    <property type="match status" value="1"/>
</dbReference>
<evidence type="ECO:0000259" key="2">
    <source>
        <dbReference type="PROSITE" id="PS51910"/>
    </source>
</evidence>
<dbReference type="PANTHER" id="PTHR11177:SF383">
    <property type="entry name" value="GLYCOSYL HYDROLASE FAMILY PROTEIN WITH CHITINASE INSERTION DOMAIN-CONTAINING PROTEIN"/>
    <property type="match status" value="1"/>
</dbReference>
<sequence length="185" mass="20198">MAPKPLPFLYLSLLLLLQLHFSAAQDVVKAAYWYSGSGFPLSNVDSSLFTHLFYAFADLNSQTNQVVVSPSNVASFSNITRIVRLKNPSVKTLLSIGGDDGPLATFAAMANQSSSRATFINSSIKLARSYGFHGLDLDWEKLNKTSEIISLASFLDEWRAAVVTEARNSGMTPLILTAAFPFTRV</sequence>
<dbReference type="InterPro" id="IPR001223">
    <property type="entry name" value="Glyco_hydro18_cat"/>
</dbReference>